<evidence type="ECO:0000256" key="4">
    <source>
        <dbReference type="ARBA" id="ARBA00022475"/>
    </source>
</evidence>
<dbReference type="AlphaFoldDB" id="A0A929N1A2"/>
<feature type="transmembrane region" description="Helical" evidence="11">
    <location>
        <begin position="127"/>
        <end position="148"/>
    </location>
</feature>
<keyword evidence="8 11" id="KW-0406">Ion transport</keyword>
<dbReference type="Proteomes" id="UP000718630">
    <property type="component" value="Unassembled WGS sequence"/>
</dbReference>
<dbReference type="SUPFAM" id="SSF52833">
    <property type="entry name" value="Thioredoxin-like"/>
    <property type="match status" value="1"/>
</dbReference>
<feature type="transmembrane region" description="Helical" evidence="11">
    <location>
        <begin position="185"/>
        <end position="201"/>
    </location>
</feature>
<evidence type="ECO:0000256" key="2">
    <source>
        <dbReference type="ARBA" id="ARBA00022448"/>
    </source>
</evidence>
<feature type="transmembrane region" description="Helical" evidence="11">
    <location>
        <begin position="66"/>
        <end position="84"/>
    </location>
</feature>
<feature type="transmembrane region" description="Helical" evidence="11">
    <location>
        <begin position="291"/>
        <end position="313"/>
    </location>
</feature>
<evidence type="ECO:0000256" key="6">
    <source>
        <dbReference type="ARBA" id="ARBA00022989"/>
    </source>
</evidence>
<keyword evidence="4 11" id="KW-1003">Cell membrane</keyword>
<evidence type="ECO:0000256" key="8">
    <source>
        <dbReference type="ARBA" id="ARBA00023065"/>
    </source>
</evidence>
<dbReference type="InterPro" id="IPR004670">
    <property type="entry name" value="NhaA"/>
</dbReference>
<dbReference type="GO" id="GO:0006885">
    <property type="term" value="P:regulation of pH"/>
    <property type="evidence" value="ECO:0007669"/>
    <property type="project" value="UniProtKB-UniRule"/>
</dbReference>
<comment type="function">
    <text evidence="11">Na(+)/H(+) antiporter that extrudes sodium in exchange for external protons.</text>
</comment>
<dbReference type="PANTHER" id="PTHR30341:SF0">
    <property type="entry name" value="NA(+)_H(+) ANTIPORTER NHAA"/>
    <property type="match status" value="1"/>
</dbReference>
<evidence type="ECO:0000256" key="9">
    <source>
        <dbReference type="ARBA" id="ARBA00023136"/>
    </source>
</evidence>
<name>A0A929N1A2_9ACTO</name>
<gene>
    <name evidence="11 12" type="primary">nhaA</name>
    <name evidence="12" type="ORF">HXK03_03025</name>
</gene>
<dbReference type="Gene3D" id="3.40.30.10">
    <property type="entry name" value="Glutaredoxin"/>
    <property type="match status" value="1"/>
</dbReference>
<evidence type="ECO:0000313" key="13">
    <source>
        <dbReference type="Proteomes" id="UP000718630"/>
    </source>
</evidence>
<feature type="transmembrane region" description="Helical" evidence="11">
    <location>
        <begin position="368"/>
        <end position="387"/>
    </location>
</feature>
<dbReference type="EMBL" id="JABZFZ010000107">
    <property type="protein sequence ID" value="MBF0939835.1"/>
    <property type="molecule type" value="Genomic_DNA"/>
</dbReference>
<keyword evidence="2 11" id="KW-0813">Transport</keyword>
<proteinExistence type="inferred from homology"/>
<feature type="transmembrane region" description="Helical" evidence="11">
    <location>
        <begin position="96"/>
        <end position="121"/>
    </location>
</feature>
<keyword evidence="7 11" id="KW-0915">Sodium</keyword>
<dbReference type="GO" id="GO:0015385">
    <property type="term" value="F:sodium:proton antiporter activity"/>
    <property type="evidence" value="ECO:0007669"/>
    <property type="project" value="UniProtKB-UniRule"/>
</dbReference>
<organism evidence="12 13">
    <name type="scientific">Schaalia georgiae</name>
    <dbReference type="NCBI Taxonomy" id="52768"/>
    <lineage>
        <taxon>Bacteria</taxon>
        <taxon>Bacillati</taxon>
        <taxon>Actinomycetota</taxon>
        <taxon>Actinomycetes</taxon>
        <taxon>Actinomycetales</taxon>
        <taxon>Actinomycetaceae</taxon>
        <taxon>Schaalia</taxon>
    </lineage>
</organism>
<feature type="transmembrane region" description="Helical" evidence="11">
    <location>
        <begin position="160"/>
        <end position="179"/>
    </location>
</feature>
<evidence type="ECO:0000256" key="10">
    <source>
        <dbReference type="ARBA" id="ARBA00023201"/>
    </source>
</evidence>
<dbReference type="NCBIfam" id="TIGR00773">
    <property type="entry name" value="NhaA"/>
    <property type="match status" value="1"/>
</dbReference>
<keyword evidence="5 11" id="KW-0812">Transmembrane</keyword>
<feature type="transmembrane region" description="Helical" evidence="11">
    <location>
        <begin position="399"/>
        <end position="421"/>
    </location>
</feature>
<comment type="catalytic activity">
    <reaction evidence="11">
        <text>Na(+)(in) + 2 H(+)(out) = Na(+)(out) + 2 H(+)(in)</text>
        <dbReference type="Rhea" id="RHEA:29251"/>
        <dbReference type="ChEBI" id="CHEBI:15378"/>
        <dbReference type="ChEBI" id="CHEBI:29101"/>
    </reaction>
</comment>
<comment type="caution">
    <text evidence="12">The sequence shown here is derived from an EMBL/GenBank/DDBJ whole genome shotgun (WGS) entry which is preliminary data.</text>
</comment>
<dbReference type="Pfam" id="PF06965">
    <property type="entry name" value="Na_H_antiport_1"/>
    <property type="match status" value="1"/>
</dbReference>
<dbReference type="HAMAP" id="MF_01844">
    <property type="entry name" value="NhaA"/>
    <property type="match status" value="1"/>
</dbReference>
<dbReference type="InterPro" id="IPR036249">
    <property type="entry name" value="Thioredoxin-like_sf"/>
</dbReference>
<keyword evidence="9 11" id="KW-0472">Membrane</keyword>
<evidence type="ECO:0000256" key="3">
    <source>
        <dbReference type="ARBA" id="ARBA00022449"/>
    </source>
</evidence>
<protein>
    <recommendedName>
        <fullName evidence="11">Na(+)/H(+) antiporter NhaA</fullName>
    </recommendedName>
    <alternativeName>
        <fullName evidence="11">Sodium/proton antiporter NhaA</fullName>
    </alternativeName>
</protein>
<dbReference type="GO" id="GO:0005886">
    <property type="term" value="C:plasma membrane"/>
    <property type="evidence" value="ECO:0007669"/>
    <property type="project" value="UniProtKB-SubCell"/>
</dbReference>
<comment type="similarity">
    <text evidence="11">Belongs to the NhaA Na(+)/H(+) (TC 2.A.33) antiporter family.</text>
</comment>
<dbReference type="PANTHER" id="PTHR30341">
    <property type="entry name" value="SODIUM ION/PROTON ANTIPORTER NHAA-RELATED"/>
    <property type="match status" value="1"/>
</dbReference>
<dbReference type="InterPro" id="IPR023171">
    <property type="entry name" value="Na/H_antiporter_dom_sf"/>
</dbReference>
<dbReference type="Gene3D" id="1.20.1530.10">
    <property type="entry name" value="Na+/H+ antiporter like domain"/>
    <property type="match status" value="1"/>
</dbReference>
<comment type="subcellular location">
    <subcellularLocation>
        <location evidence="1">Cell inner membrane</location>
        <topology evidence="1">Multi-pass membrane protein</topology>
    </subcellularLocation>
    <subcellularLocation>
        <location evidence="11">Cell membrane</location>
        <topology evidence="11">Multi-pass membrane protein</topology>
    </subcellularLocation>
</comment>
<reference evidence="12" key="1">
    <citation type="submission" date="2020-04" db="EMBL/GenBank/DDBJ databases">
        <title>Deep metagenomics examines the oral microbiome during advanced dental caries in children, revealing novel taxa and co-occurrences with host molecules.</title>
        <authorList>
            <person name="Baker J.L."/>
            <person name="Morton J.T."/>
            <person name="Dinis M."/>
            <person name="Alvarez R."/>
            <person name="Tran N.C."/>
            <person name="Knight R."/>
            <person name="Edlund A."/>
        </authorList>
    </citation>
    <scope>NUCLEOTIDE SEQUENCE</scope>
    <source>
        <strain evidence="12">JCVI_32_bin.64</strain>
    </source>
</reference>
<keyword evidence="10 11" id="KW-0739">Sodium transport</keyword>
<evidence type="ECO:0000313" key="12">
    <source>
        <dbReference type="EMBL" id="MBF0939835.1"/>
    </source>
</evidence>
<evidence type="ECO:0000256" key="1">
    <source>
        <dbReference type="ARBA" id="ARBA00004429"/>
    </source>
</evidence>
<accession>A0A929N1A2</accession>
<keyword evidence="3 11" id="KW-0050">Antiport</keyword>
<evidence type="ECO:0000256" key="7">
    <source>
        <dbReference type="ARBA" id="ARBA00023053"/>
    </source>
</evidence>
<feature type="transmembrane region" description="Helical" evidence="11">
    <location>
        <begin position="325"/>
        <end position="348"/>
    </location>
</feature>
<evidence type="ECO:0000256" key="5">
    <source>
        <dbReference type="ARBA" id="ARBA00022692"/>
    </source>
</evidence>
<feature type="transmembrane region" description="Helical" evidence="11">
    <location>
        <begin position="213"/>
        <end position="241"/>
    </location>
</feature>
<evidence type="ECO:0000256" key="11">
    <source>
        <dbReference type="HAMAP-Rule" id="MF_01844"/>
    </source>
</evidence>
<sequence length="620" mass="65988">MRRISTVRDALKAFAAHEASGALLLLAAAAVALVWANAGALGYEAFWNARLSVHLGPWGIDMSLRHWINDGLMMMFFLLVSLEVKHDFVMGELREWRRACVPVLAAVCGLVVPAVVFGVINAGGPHAGAWGIVISTDTAFVVGILAAFGKRLPVQLRSFLVTLAVVDDVGALAVIATVYTDTIRLVPLAGALLVASALYAVQRARVYRASVYIVFGALLWLLFLASGVHATIAGVVLGLLMPVFPPERSALLTAEELTQRFRRAPTALTGRNAVYGILRAVSINERHQLSVAPIVSLFVVPVFALSNAGVAISRDTLVHALHSPLTWGIVAGLVAGKYVGAFGASVLASKTRIGELAPGLGLRHINGGAMLTGIGFTISLFIIDLAIEDGAAQADARIGVLAASLLAALLGALVLALTAFLDARRAPARTRLTRPVDPRRDHIAGNPASALTLVQYGQLGCLEDGATVELLREVRDHFDNDLRLVFRHNPLGDPGAEQAAEMLEAVASQSPDLFEPVRVEVARLCDEADLDRDVLRRAAVEMGANLARLDAQMLQRPHIGRVHDDADDAASMGLTRAPAFFIGEELYQGEHTPEALIEALEAARAALDPRTPARTAGEHD</sequence>
<keyword evidence="6 11" id="KW-1133">Transmembrane helix</keyword>